<dbReference type="RefSeq" id="WP_199597072.1">
    <property type="nucleotide sequence ID" value="NZ_JAEHJZ010000004.1"/>
</dbReference>
<keyword evidence="2" id="KW-1185">Reference proteome</keyword>
<dbReference type="EMBL" id="JAEHJZ010000004">
    <property type="protein sequence ID" value="MBJ7879610.1"/>
    <property type="molecule type" value="Genomic_DNA"/>
</dbReference>
<accession>A0A934KUE1</accession>
<gene>
    <name evidence="1" type="ORF">JEM65_02925</name>
</gene>
<dbReference type="Pfam" id="PF08843">
    <property type="entry name" value="AbiEii"/>
    <property type="match status" value="1"/>
</dbReference>
<comment type="caution">
    <text evidence="1">The sequence shown here is derived from an EMBL/GenBank/DDBJ whole genome shotgun (WGS) entry which is preliminary data.</text>
</comment>
<sequence length="287" mass="33683">MILQKEIIQKALEWKVPPDTVDKDYVLGHFLSVFIAHYKDELVFKGGTCLRKCYIENYRFSEDLDFTALGKSFVLDQKILQNIAKTTEQNTGILFSVDKIKPLMFQDEPKGYQVYIKYWGANHSKNQRPLPPNRWHTKIKLEISTDEILLLDTESLHIMHPYSDALMGGRQIRCYSIGEVISEKLRALKQRSYTAPRDFYDLYHLTQEFSKEKWEMVIPIFIKKMMHKKLDYQSPDDLIDDSKIANVKRAWRTSVAHQITEAHQPSAEEIIEIVAQRIKMYLPNDKP</sequence>
<dbReference type="AlphaFoldDB" id="A0A934KUE1"/>
<proteinExistence type="predicted"/>
<keyword evidence="1" id="KW-0808">Transferase</keyword>
<dbReference type="GO" id="GO:0016740">
    <property type="term" value="F:transferase activity"/>
    <property type="evidence" value="ECO:0007669"/>
    <property type="project" value="UniProtKB-KW"/>
</dbReference>
<dbReference type="InterPro" id="IPR014942">
    <property type="entry name" value="AbiEii"/>
</dbReference>
<evidence type="ECO:0000313" key="1">
    <source>
        <dbReference type="EMBL" id="MBJ7879610.1"/>
    </source>
</evidence>
<protein>
    <submittedName>
        <fullName evidence="1">Nucleotidyl transferase AbiEii/AbiGii toxin family protein</fullName>
    </submittedName>
</protein>
<reference evidence="1 2" key="1">
    <citation type="submission" date="2020-09" db="EMBL/GenBank/DDBJ databases">
        <title>Draft genome of Gelidibacter salicanalis PAMC21136.</title>
        <authorList>
            <person name="Park H."/>
        </authorList>
    </citation>
    <scope>NUCLEOTIDE SEQUENCE [LARGE SCALE GENOMIC DNA]</scope>
    <source>
        <strain evidence="1 2">PAMC21136</strain>
    </source>
</reference>
<name>A0A934KUE1_9FLAO</name>
<evidence type="ECO:0000313" key="2">
    <source>
        <dbReference type="Proteomes" id="UP000662373"/>
    </source>
</evidence>
<dbReference type="Gene3D" id="3.10.450.620">
    <property type="entry name" value="JHP933, nucleotidyltransferase-like core domain"/>
    <property type="match status" value="1"/>
</dbReference>
<dbReference type="Proteomes" id="UP000662373">
    <property type="component" value="Unassembled WGS sequence"/>
</dbReference>
<organism evidence="1 2">
    <name type="scientific">Gelidibacter salicanalis</name>
    <dbReference type="NCBI Taxonomy" id="291193"/>
    <lineage>
        <taxon>Bacteria</taxon>
        <taxon>Pseudomonadati</taxon>
        <taxon>Bacteroidota</taxon>
        <taxon>Flavobacteriia</taxon>
        <taxon>Flavobacteriales</taxon>
        <taxon>Flavobacteriaceae</taxon>
        <taxon>Gelidibacter</taxon>
    </lineage>
</organism>